<evidence type="ECO:0000256" key="8">
    <source>
        <dbReference type="ARBA" id="ARBA00022824"/>
    </source>
</evidence>
<evidence type="ECO:0000256" key="7">
    <source>
        <dbReference type="ARBA" id="ARBA00022692"/>
    </source>
</evidence>
<feature type="compositionally biased region" description="Gly residues" evidence="12">
    <location>
        <begin position="80"/>
        <end position="89"/>
    </location>
</feature>
<organism evidence="15 16">
    <name type="scientific">Pycnococcus provasolii</name>
    <dbReference type="NCBI Taxonomy" id="41880"/>
    <lineage>
        <taxon>Eukaryota</taxon>
        <taxon>Viridiplantae</taxon>
        <taxon>Chlorophyta</taxon>
        <taxon>Pseudoscourfieldiophyceae</taxon>
        <taxon>Pseudoscourfieldiales</taxon>
        <taxon>Pycnococcaceae</taxon>
        <taxon>Pycnococcus</taxon>
    </lineage>
</organism>
<sequence length="769" mass="85552">MVRVRFRVRKRVPRAFPSPCACACGARNGTERTAQIVARQILVFFVIRIRIPKKTCKRVSSSSMSMSSSGLRARKPGTASPGGGGGGRGSAVSNDINETSASHQSLMEENLRLRLLISSNQIANACAKMGPLFFYDEKSSSLFASPWTRRFYVLQTDGRLVAYATPAAAAMATANGATSTSSEVTSSPANTQGAPCVALATTNVVGLAVQREGVKVGRYFAFRLVEPTTGAVVLRLSSESMHEESEWVAALHTASRGFPTRERATSDANQLTPGETPPYSRDVSPSLSTDSAAVVAWRRSHGTAAAAAAAATTPTPTTQNGQTATNGSKAAATANKRPPMQACTPVHKRVASSILSSEQISLHRHSGIINLAMVIIVVTHFRLVVENLKKYGMLFSLRFWLGTTGGARSEEHLPLLVCYLCHPLFSIAALTLENLLARTKSRALDVALRIVYSAVLFAVVAIPCRVINVTRSEPLPGFGLLAVSLVLWMKLYSYSEANAHLRAMYRANKALPASDRLPDDVAYPRNLTFGNLFYFVAAPTLCYQVSYPRTQRVRKRWLFRRVVEWLFYQALTLFIVEQYMIPTVANALKDGAFDRLDVFFMLERVLKLALPNLYVWLCIFYALFHLWLNILAEVTRFGDRDFYKDWWNASDLEEYWRTWNMPVHRWMLRHIYHPAVRQGLPKAAAMILVFFVSAVGHELLIGVPCHILTCWAFWGIMGQVPLILLTKWLRKRLRNEQLGNILFWVSFCIFGQPASIILYMRAYQKTYGV</sequence>
<evidence type="ECO:0000256" key="2">
    <source>
        <dbReference type="ARBA" id="ARBA00004771"/>
    </source>
</evidence>
<evidence type="ECO:0000259" key="14">
    <source>
        <dbReference type="PROSITE" id="PS50003"/>
    </source>
</evidence>
<dbReference type="InterPro" id="IPR014371">
    <property type="entry name" value="Oat_ACAT_DAG_ARE"/>
</dbReference>
<dbReference type="InterPro" id="IPR011993">
    <property type="entry name" value="PH-like_dom_sf"/>
</dbReference>
<keyword evidence="7 13" id="KW-0812">Transmembrane</keyword>
<feature type="compositionally biased region" description="Polar residues" evidence="12">
    <location>
        <begin position="91"/>
        <end position="103"/>
    </location>
</feature>
<dbReference type="InterPro" id="IPR001849">
    <property type="entry name" value="PH_domain"/>
</dbReference>
<comment type="similarity">
    <text evidence="4">Belongs to the membrane-bound acyltransferase family. Sterol o-acyltransferase subfamily.</text>
</comment>
<reference evidence="15" key="1">
    <citation type="submission" date="2020-10" db="EMBL/GenBank/DDBJ databases">
        <title>Unveiling of a novel bifunctional photoreceptor, Dualchrome1, isolated from a cosmopolitan green alga.</title>
        <authorList>
            <person name="Suzuki S."/>
            <person name="Kawachi M."/>
        </authorList>
    </citation>
    <scope>NUCLEOTIDE SEQUENCE</scope>
    <source>
        <strain evidence="15">NIES 2893</strain>
    </source>
</reference>
<comment type="subcellular location">
    <subcellularLocation>
        <location evidence="1">Endoplasmic reticulum membrane</location>
        <topology evidence="1">Multi-pass membrane protein</topology>
    </subcellularLocation>
</comment>
<dbReference type="PANTHER" id="PTHR10408">
    <property type="entry name" value="STEROL O-ACYLTRANSFERASE"/>
    <property type="match status" value="1"/>
</dbReference>
<protein>
    <recommendedName>
        <fullName evidence="5">diacylglycerol O-acyltransferase</fullName>
        <ecNumber evidence="5">2.3.1.20</ecNumber>
    </recommendedName>
</protein>
<feature type="transmembrane region" description="Helical" evidence="13">
    <location>
        <begin position="613"/>
        <end position="632"/>
    </location>
</feature>
<keyword evidence="8" id="KW-0256">Endoplasmic reticulum</keyword>
<evidence type="ECO:0000313" key="16">
    <source>
        <dbReference type="Proteomes" id="UP000660262"/>
    </source>
</evidence>
<keyword evidence="16" id="KW-1185">Reference proteome</keyword>
<feature type="transmembrane region" description="Helical" evidence="13">
    <location>
        <begin position="706"/>
        <end position="729"/>
    </location>
</feature>
<feature type="transmembrane region" description="Helical" evidence="13">
    <location>
        <begin position="413"/>
        <end position="436"/>
    </location>
</feature>
<dbReference type="PANTHER" id="PTHR10408:SF7">
    <property type="entry name" value="DIACYLGLYCEROL O-ACYLTRANSFERASE 1"/>
    <property type="match status" value="1"/>
</dbReference>
<evidence type="ECO:0000256" key="11">
    <source>
        <dbReference type="ARBA" id="ARBA00023315"/>
    </source>
</evidence>
<gene>
    <name evidence="15" type="ORF">PPROV_000722200</name>
</gene>
<dbReference type="EC" id="2.3.1.20" evidence="5"/>
<comment type="pathway">
    <text evidence="2">Glycerolipid metabolism; triacylglycerol biosynthesis.</text>
</comment>
<dbReference type="GO" id="GO:0019432">
    <property type="term" value="P:triglyceride biosynthetic process"/>
    <property type="evidence" value="ECO:0007669"/>
    <property type="project" value="UniProtKB-UniPathway"/>
</dbReference>
<keyword evidence="6" id="KW-0808">Transferase</keyword>
<dbReference type="UniPathway" id="UPA00282"/>
<comment type="caution">
    <text evidence="15">The sequence shown here is derived from an EMBL/GenBank/DDBJ whole genome shotgun (WGS) entry which is preliminary data.</text>
</comment>
<evidence type="ECO:0000256" key="12">
    <source>
        <dbReference type="SAM" id="MobiDB-lite"/>
    </source>
</evidence>
<evidence type="ECO:0000256" key="3">
    <source>
        <dbReference type="ARBA" id="ARBA00005189"/>
    </source>
</evidence>
<feature type="compositionally biased region" description="Low complexity" evidence="12">
    <location>
        <begin position="60"/>
        <end position="69"/>
    </location>
</feature>
<dbReference type="AlphaFoldDB" id="A0A830HMS1"/>
<dbReference type="PROSITE" id="PS50003">
    <property type="entry name" value="PH_DOMAIN"/>
    <property type="match status" value="1"/>
</dbReference>
<feature type="compositionally biased region" description="Low complexity" evidence="12">
    <location>
        <begin position="306"/>
        <end position="326"/>
    </location>
</feature>
<dbReference type="Pfam" id="PF03062">
    <property type="entry name" value="MBOAT"/>
    <property type="match status" value="1"/>
</dbReference>
<evidence type="ECO:0000256" key="9">
    <source>
        <dbReference type="ARBA" id="ARBA00022989"/>
    </source>
</evidence>
<proteinExistence type="inferred from homology"/>
<feature type="region of interest" description="Disordered" evidence="12">
    <location>
        <begin position="60"/>
        <end position="103"/>
    </location>
</feature>
<comment type="pathway">
    <text evidence="3">Lipid metabolism.</text>
</comment>
<feature type="transmembrane region" description="Helical" evidence="13">
    <location>
        <begin position="367"/>
        <end position="385"/>
    </location>
</feature>
<dbReference type="EMBL" id="BNJQ01000021">
    <property type="protein sequence ID" value="GHP08484.1"/>
    <property type="molecule type" value="Genomic_DNA"/>
</dbReference>
<dbReference type="GO" id="GO:0005789">
    <property type="term" value="C:endoplasmic reticulum membrane"/>
    <property type="evidence" value="ECO:0007669"/>
    <property type="project" value="UniProtKB-SubCell"/>
</dbReference>
<feature type="region of interest" description="Disordered" evidence="12">
    <location>
        <begin position="258"/>
        <end position="286"/>
    </location>
</feature>
<evidence type="ECO:0000313" key="15">
    <source>
        <dbReference type="EMBL" id="GHP08484.1"/>
    </source>
</evidence>
<keyword evidence="11" id="KW-0012">Acyltransferase</keyword>
<feature type="transmembrane region" description="Helical" evidence="13">
    <location>
        <begin position="562"/>
        <end position="581"/>
    </location>
</feature>
<name>A0A830HMS1_9CHLO</name>
<dbReference type="Proteomes" id="UP000660262">
    <property type="component" value="Unassembled WGS sequence"/>
</dbReference>
<dbReference type="InterPro" id="IPR004299">
    <property type="entry name" value="MBOAT_fam"/>
</dbReference>
<feature type="transmembrane region" description="Helical" evidence="13">
    <location>
        <begin position="683"/>
        <end position="700"/>
    </location>
</feature>
<evidence type="ECO:0000256" key="5">
    <source>
        <dbReference type="ARBA" id="ARBA00013244"/>
    </source>
</evidence>
<feature type="region of interest" description="Disordered" evidence="12">
    <location>
        <begin position="306"/>
        <end position="341"/>
    </location>
</feature>
<feature type="domain" description="PH" evidence="14">
    <location>
        <begin position="125"/>
        <end position="256"/>
    </location>
</feature>
<evidence type="ECO:0000256" key="10">
    <source>
        <dbReference type="ARBA" id="ARBA00023136"/>
    </source>
</evidence>
<dbReference type="Gene3D" id="2.30.29.30">
    <property type="entry name" value="Pleckstrin-homology domain (PH domain)/Phosphotyrosine-binding domain (PTB)"/>
    <property type="match status" value="1"/>
</dbReference>
<evidence type="ECO:0000256" key="4">
    <source>
        <dbReference type="ARBA" id="ARBA00009010"/>
    </source>
</evidence>
<dbReference type="GO" id="GO:0004144">
    <property type="term" value="F:diacylglycerol O-acyltransferase activity"/>
    <property type="evidence" value="ECO:0007669"/>
    <property type="project" value="UniProtKB-EC"/>
</dbReference>
<keyword evidence="9 13" id="KW-1133">Transmembrane helix</keyword>
<feature type="transmembrane region" description="Helical" evidence="13">
    <location>
        <begin position="741"/>
        <end position="760"/>
    </location>
</feature>
<dbReference type="OrthoDB" id="10039049at2759"/>
<feature type="transmembrane region" description="Helical" evidence="13">
    <location>
        <begin position="448"/>
        <end position="468"/>
    </location>
</feature>
<dbReference type="SUPFAM" id="SSF50729">
    <property type="entry name" value="PH domain-like"/>
    <property type="match status" value="1"/>
</dbReference>
<evidence type="ECO:0000256" key="1">
    <source>
        <dbReference type="ARBA" id="ARBA00004477"/>
    </source>
</evidence>
<evidence type="ECO:0000256" key="13">
    <source>
        <dbReference type="SAM" id="Phobius"/>
    </source>
</evidence>
<evidence type="ECO:0000256" key="6">
    <source>
        <dbReference type="ARBA" id="ARBA00022679"/>
    </source>
</evidence>
<keyword evidence="10 13" id="KW-0472">Membrane</keyword>
<accession>A0A830HMS1</accession>